<feature type="compositionally biased region" description="Polar residues" evidence="2">
    <location>
        <begin position="136"/>
        <end position="145"/>
    </location>
</feature>
<evidence type="ECO:0000259" key="3">
    <source>
        <dbReference type="PROSITE" id="PS50937"/>
    </source>
</evidence>
<dbReference type="Proteomes" id="UP000006620">
    <property type="component" value="Chromosome"/>
</dbReference>
<dbReference type="InterPro" id="IPR047057">
    <property type="entry name" value="MerR_fam"/>
</dbReference>
<protein>
    <submittedName>
        <fullName evidence="4">Putative transcriptional regulator (MerR family)</fullName>
    </submittedName>
</protein>
<evidence type="ECO:0000256" key="1">
    <source>
        <dbReference type="ARBA" id="ARBA00023125"/>
    </source>
</evidence>
<dbReference type="InterPro" id="IPR000551">
    <property type="entry name" value="MerR-type_HTH_dom"/>
</dbReference>
<proteinExistence type="predicted"/>
<evidence type="ECO:0000313" key="4">
    <source>
        <dbReference type="EMBL" id="AEI43400.1"/>
    </source>
</evidence>
<dbReference type="GO" id="GO:0003700">
    <property type="term" value="F:DNA-binding transcription factor activity"/>
    <property type="evidence" value="ECO:0007669"/>
    <property type="project" value="InterPro"/>
</dbReference>
<dbReference type="EMBL" id="CP002869">
    <property type="protein sequence ID" value="AEI43400.1"/>
    <property type="molecule type" value="Genomic_DNA"/>
</dbReference>
<dbReference type="PRINTS" id="PR00040">
    <property type="entry name" value="HTHMERR"/>
</dbReference>
<dbReference type="SUPFAM" id="SSF46955">
    <property type="entry name" value="Putative DNA-binding domain"/>
    <property type="match status" value="1"/>
</dbReference>
<dbReference type="PANTHER" id="PTHR30204:SF83">
    <property type="entry name" value="TRANSCRIPTIONAL REGULATOR, MERR FAMILY"/>
    <property type="match status" value="1"/>
</dbReference>
<evidence type="ECO:0000313" key="5">
    <source>
        <dbReference type="Proteomes" id="UP000006620"/>
    </source>
</evidence>
<dbReference type="PATRIC" id="fig|1036673.3.peg.4488"/>
<dbReference type="RefSeq" id="WP_013918553.1">
    <property type="nucleotide sequence ID" value="NC_015690.1"/>
</dbReference>
<dbReference type="KEGG" id="pms:KNP414_04874"/>
<name>F8FJR9_PAEMK</name>
<dbReference type="PROSITE" id="PS50937">
    <property type="entry name" value="HTH_MERR_2"/>
    <property type="match status" value="1"/>
</dbReference>
<keyword evidence="1" id="KW-0238">DNA-binding</keyword>
<dbReference type="AlphaFoldDB" id="F8FJR9"/>
<evidence type="ECO:0000256" key="2">
    <source>
        <dbReference type="SAM" id="MobiDB-lite"/>
    </source>
</evidence>
<feature type="domain" description="HTH merR-type" evidence="3">
    <location>
        <begin position="1"/>
        <end position="70"/>
    </location>
</feature>
<dbReference type="HOGENOM" id="CLU_060077_8_3_9"/>
<dbReference type="GO" id="GO:0003677">
    <property type="term" value="F:DNA binding"/>
    <property type="evidence" value="ECO:0007669"/>
    <property type="project" value="UniProtKB-KW"/>
</dbReference>
<accession>F8FJR9</accession>
<reference evidence="5" key="1">
    <citation type="submission" date="2011-06" db="EMBL/GenBank/DDBJ databases">
        <title>Complete genome sequence of Paenibacillus mucilaginosus KNP414.</title>
        <authorList>
            <person name="Wang J."/>
            <person name="Hu S."/>
            <person name="Hu X."/>
            <person name="Zhang B."/>
            <person name="Dong D."/>
            <person name="Zhang S."/>
            <person name="Zhao K."/>
            <person name="Wu D."/>
        </authorList>
    </citation>
    <scope>NUCLEOTIDE SEQUENCE [LARGE SCALE GENOMIC DNA]</scope>
    <source>
        <strain evidence="5">KNP414</strain>
    </source>
</reference>
<gene>
    <name evidence="4" type="ordered locus">KNP414_04874</name>
</gene>
<feature type="region of interest" description="Disordered" evidence="2">
    <location>
        <begin position="133"/>
        <end position="157"/>
    </location>
</feature>
<dbReference type="Gene3D" id="1.10.1660.10">
    <property type="match status" value="1"/>
</dbReference>
<organism evidence="4 5">
    <name type="scientific">Paenibacillus mucilaginosus (strain KNP414)</name>
    <dbReference type="NCBI Taxonomy" id="1036673"/>
    <lineage>
        <taxon>Bacteria</taxon>
        <taxon>Bacillati</taxon>
        <taxon>Bacillota</taxon>
        <taxon>Bacilli</taxon>
        <taxon>Bacillales</taxon>
        <taxon>Paenibacillaceae</taxon>
        <taxon>Paenibacillus</taxon>
    </lineage>
</organism>
<dbReference type="PROSITE" id="PS00552">
    <property type="entry name" value="HTH_MERR_1"/>
    <property type="match status" value="1"/>
</dbReference>
<dbReference type="PANTHER" id="PTHR30204">
    <property type="entry name" value="REDOX-CYCLING DRUG-SENSING TRANSCRIPTIONAL ACTIVATOR SOXR"/>
    <property type="match status" value="1"/>
</dbReference>
<dbReference type="Pfam" id="PF13411">
    <property type="entry name" value="MerR_1"/>
    <property type="match status" value="1"/>
</dbReference>
<reference evidence="4 5" key="2">
    <citation type="journal article" date="2013" name="Genome Announc.">
        <title>Genome Sequence of Growth-Improving Paenibacillus mucilaginosus Strain KNP414.</title>
        <authorList>
            <person name="Lu J.J."/>
            <person name="Wang J.F."/>
            <person name="Hu X.F."/>
        </authorList>
    </citation>
    <scope>NUCLEOTIDE SEQUENCE [LARGE SCALE GENOMIC DNA]</scope>
    <source>
        <strain evidence="4 5">KNP414</strain>
    </source>
</reference>
<sequence>MLTISQVAEKTGLTPYTLRYYEKIGVLKVPKRREGGARTYSESEVTLIQCLNGLKKLGMSLEEITEFFRDGCVMEKIQQGEHPANLTPSLNKRITILSKHLAGLEAKRQELDHIIALTQERLAMYGELVEEAAGSSDGQSLSERQITPAPKGKAAQL</sequence>
<dbReference type="SMART" id="SM00422">
    <property type="entry name" value="HTH_MERR"/>
    <property type="match status" value="1"/>
</dbReference>
<dbReference type="InterPro" id="IPR009061">
    <property type="entry name" value="DNA-bd_dom_put_sf"/>
</dbReference>